<dbReference type="AlphaFoldDB" id="A0A7J7JVV7"/>
<feature type="transmembrane region" description="Helical" evidence="1">
    <location>
        <begin position="34"/>
        <end position="51"/>
    </location>
</feature>
<comment type="caution">
    <text evidence="2">The sequence shown here is derived from an EMBL/GenBank/DDBJ whole genome shotgun (WGS) entry which is preliminary data.</text>
</comment>
<evidence type="ECO:0000313" key="3">
    <source>
        <dbReference type="Proteomes" id="UP000593567"/>
    </source>
</evidence>
<accession>A0A7J7JVV7</accession>
<proteinExistence type="predicted"/>
<dbReference type="EMBL" id="VXIV02001785">
    <property type="protein sequence ID" value="KAF6029831.1"/>
    <property type="molecule type" value="Genomic_DNA"/>
</dbReference>
<protein>
    <submittedName>
        <fullName evidence="2">Uncharacterized protein</fullName>
    </submittedName>
</protein>
<keyword evidence="1" id="KW-1133">Transmembrane helix</keyword>
<name>A0A7J7JVV7_BUGNE</name>
<sequence>MAFFVRSQNVPAYQRVRLHKLKYAVDLASMSERIINFMLHAAIYFVGIVKFRCICLSSLRWNCWTTLRYYVFSFKD</sequence>
<dbReference type="Proteomes" id="UP000593567">
    <property type="component" value="Unassembled WGS sequence"/>
</dbReference>
<reference evidence="2" key="1">
    <citation type="submission" date="2020-06" db="EMBL/GenBank/DDBJ databases">
        <title>Draft genome of Bugula neritina, a colonial animal packing powerful symbionts and potential medicines.</title>
        <authorList>
            <person name="Rayko M."/>
        </authorList>
    </citation>
    <scope>NUCLEOTIDE SEQUENCE [LARGE SCALE GENOMIC DNA]</scope>
    <source>
        <strain evidence="2">Kwan_BN1</strain>
    </source>
</reference>
<evidence type="ECO:0000313" key="2">
    <source>
        <dbReference type="EMBL" id="KAF6029831.1"/>
    </source>
</evidence>
<keyword evidence="3" id="KW-1185">Reference proteome</keyword>
<keyword evidence="1" id="KW-0812">Transmembrane</keyword>
<keyword evidence="1" id="KW-0472">Membrane</keyword>
<organism evidence="2 3">
    <name type="scientific">Bugula neritina</name>
    <name type="common">Brown bryozoan</name>
    <name type="synonym">Sertularia neritina</name>
    <dbReference type="NCBI Taxonomy" id="10212"/>
    <lineage>
        <taxon>Eukaryota</taxon>
        <taxon>Metazoa</taxon>
        <taxon>Spiralia</taxon>
        <taxon>Lophotrochozoa</taxon>
        <taxon>Bryozoa</taxon>
        <taxon>Gymnolaemata</taxon>
        <taxon>Cheilostomatida</taxon>
        <taxon>Flustrina</taxon>
        <taxon>Buguloidea</taxon>
        <taxon>Bugulidae</taxon>
        <taxon>Bugula</taxon>
    </lineage>
</organism>
<evidence type="ECO:0000256" key="1">
    <source>
        <dbReference type="SAM" id="Phobius"/>
    </source>
</evidence>
<gene>
    <name evidence="2" type="ORF">EB796_011869</name>
</gene>